<evidence type="ECO:0000313" key="1">
    <source>
        <dbReference type="EnsemblMetazoa" id="ENSAATROPP015024"/>
    </source>
</evidence>
<reference evidence="1" key="1">
    <citation type="submission" date="2024-04" db="UniProtKB">
        <authorList>
            <consortium name="EnsemblMetazoa"/>
        </authorList>
    </citation>
    <scope>IDENTIFICATION</scope>
    <source>
        <strain evidence="1">EBRO</strain>
    </source>
</reference>
<dbReference type="EnsemblMetazoa" id="ENSAATROPT017043">
    <property type="protein sequence ID" value="ENSAATROPP015024"/>
    <property type="gene ID" value="ENSAATROPG013949"/>
</dbReference>
<protein>
    <submittedName>
        <fullName evidence="1">Uncharacterized protein</fullName>
    </submittedName>
</protein>
<organism evidence="1 2">
    <name type="scientific">Anopheles atroparvus</name>
    <name type="common">European mosquito</name>
    <dbReference type="NCBI Taxonomy" id="41427"/>
    <lineage>
        <taxon>Eukaryota</taxon>
        <taxon>Metazoa</taxon>
        <taxon>Ecdysozoa</taxon>
        <taxon>Arthropoda</taxon>
        <taxon>Hexapoda</taxon>
        <taxon>Insecta</taxon>
        <taxon>Pterygota</taxon>
        <taxon>Neoptera</taxon>
        <taxon>Endopterygota</taxon>
        <taxon>Diptera</taxon>
        <taxon>Nematocera</taxon>
        <taxon>Culicoidea</taxon>
        <taxon>Culicidae</taxon>
        <taxon>Anophelinae</taxon>
        <taxon>Anopheles</taxon>
    </lineage>
</organism>
<proteinExistence type="predicted"/>
<keyword evidence="2" id="KW-1185">Reference proteome</keyword>
<dbReference type="Proteomes" id="UP000075880">
    <property type="component" value="Unassembled WGS sequence"/>
</dbReference>
<evidence type="ECO:0000313" key="2">
    <source>
        <dbReference type="Proteomes" id="UP000075880"/>
    </source>
</evidence>
<dbReference type="AlphaFoldDB" id="A0AAG5DW56"/>
<sequence length="69" mass="7101">PALCAVRTTTCRSVPGGASASDKARTFQSGHLLNLRSWPAGCGGGNRLSCSPAPIMVSTHLARPHSKVT</sequence>
<name>A0AAG5DW56_ANOAO</name>
<accession>A0AAG5DW56</accession>